<evidence type="ECO:0000259" key="6">
    <source>
        <dbReference type="PROSITE" id="PS50110"/>
    </source>
</evidence>
<evidence type="ECO:0000256" key="3">
    <source>
        <dbReference type="ARBA" id="ARBA00023159"/>
    </source>
</evidence>
<proteinExistence type="predicted"/>
<dbReference type="InterPro" id="IPR007492">
    <property type="entry name" value="LytTR_DNA-bd_dom"/>
</dbReference>
<dbReference type="InterPro" id="IPR046947">
    <property type="entry name" value="LytR-like"/>
</dbReference>
<reference evidence="8 9" key="1">
    <citation type="journal article" date="2014" name="Int. J. Syst. Evol. Microbiol.">
        <title>Phylogenomics and the dynamic genome evolution of the genus Streptococcus.</title>
        <authorList>
            <consortium name="The Broad Institute Genome Sequencing Platform"/>
            <person name="Richards V.P."/>
            <person name="Palmer S.R."/>
            <person name="Pavinski Bitar P.D."/>
            <person name="Qin X."/>
            <person name="Weinstock G.M."/>
            <person name="Highlander S.K."/>
            <person name="Town C.D."/>
            <person name="Burne R.A."/>
            <person name="Stanhope M.J."/>
        </authorList>
    </citation>
    <scope>NUCLEOTIDE SEQUENCE [LARGE SCALE GENOMIC DNA]</scope>
    <source>
        <strain evidence="8 9">2285-97</strain>
    </source>
</reference>
<dbReference type="Gene3D" id="3.40.50.2300">
    <property type="match status" value="1"/>
</dbReference>
<dbReference type="InterPro" id="IPR011006">
    <property type="entry name" value="CheY-like_superfamily"/>
</dbReference>
<dbReference type="PANTHER" id="PTHR37299:SF3">
    <property type="entry name" value="STAGE 0 SPORULATION PROTEIN A HOMOLOG"/>
    <property type="match status" value="1"/>
</dbReference>
<dbReference type="STRING" id="764291.STRUR_0529"/>
<evidence type="ECO:0000313" key="8">
    <source>
        <dbReference type="EMBL" id="EHJ56590.1"/>
    </source>
</evidence>
<sequence length="181" mass="21305">MKGLEVAKFIRQKDPHAIIIFVTTHSEFMPLTFQYQVSALDFIDKTGSDKEIKARLEAAIDYAQDKLDYPEQDSFLYKSNHTQVQVPFKDILFFETSPSVHKVILYTERDRVEFYAKISEIAKLDKRLFQCHRSFVLNPAKIVRIDKENRIAYFRDGSFCLVSRMKMKGLIEVMEKLQCRH</sequence>
<feature type="domain" description="Response regulatory" evidence="6">
    <location>
        <begin position="1"/>
        <end position="60"/>
    </location>
</feature>
<dbReference type="PROSITE" id="PS50930">
    <property type="entry name" value="HTH_LYTTR"/>
    <property type="match status" value="1"/>
</dbReference>
<comment type="caution">
    <text evidence="5">Lacks conserved residue(s) required for the propagation of feature annotation.</text>
</comment>
<dbReference type="SMART" id="SM00850">
    <property type="entry name" value="LytTR"/>
    <property type="match status" value="1"/>
</dbReference>
<dbReference type="GO" id="GO:0000156">
    <property type="term" value="F:phosphorelay response regulator activity"/>
    <property type="evidence" value="ECO:0007669"/>
    <property type="project" value="InterPro"/>
</dbReference>
<organism evidence="8 9">
    <name type="scientific">Streptococcus urinalis 2285-97</name>
    <dbReference type="NCBI Taxonomy" id="764291"/>
    <lineage>
        <taxon>Bacteria</taxon>
        <taxon>Bacillati</taxon>
        <taxon>Bacillota</taxon>
        <taxon>Bacilli</taxon>
        <taxon>Lactobacillales</taxon>
        <taxon>Streptococcaceae</taxon>
        <taxon>Streptococcus</taxon>
    </lineage>
</organism>
<dbReference type="AlphaFoldDB" id="G5KCT2"/>
<keyword evidence="2" id="KW-0902">Two-component regulatory system</keyword>
<keyword evidence="8" id="KW-0238">DNA-binding</keyword>
<evidence type="ECO:0000256" key="2">
    <source>
        <dbReference type="ARBA" id="ARBA00023012"/>
    </source>
</evidence>
<evidence type="ECO:0000313" key="9">
    <source>
        <dbReference type="Proteomes" id="UP000005388"/>
    </source>
</evidence>
<evidence type="ECO:0000256" key="5">
    <source>
        <dbReference type="PROSITE-ProRule" id="PRU00169"/>
    </source>
</evidence>
<dbReference type="PANTHER" id="PTHR37299">
    <property type="entry name" value="TRANSCRIPTIONAL REGULATOR-RELATED"/>
    <property type="match status" value="1"/>
</dbReference>
<dbReference type="SUPFAM" id="SSF52172">
    <property type="entry name" value="CheY-like"/>
    <property type="match status" value="1"/>
</dbReference>
<feature type="domain" description="HTH LytTR-type" evidence="7">
    <location>
        <begin position="75"/>
        <end position="176"/>
    </location>
</feature>
<comment type="caution">
    <text evidence="8">The sequence shown here is derived from an EMBL/GenBank/DDBJ whole genome shotgun (WGS) entry which is preliminary data.</text>
</comment>
<dbReference type="Pfam" id="PF04397">
    <property type="entry name" value="LytTR"/>
    <property type="match status" value="1"/>
</dbReference>
<dbReference type="Proteomes" id="UP000005388">
    <property type="component" value="Unassembled WGS sequence"/>
</dbReference>
<evidence type="ECO:0000259" key="7">
    <source>
        <dbReference type="PROSITE" id="PS50930"/>
    </source>
</evidence>
<keyword evidence="3" id="KW-0010">Activator</keyword>
<gene>
    <name evidence="8" type="ORF">STRUR_0529</name>
</gene>
<name>G5KCT2_9STRE</name>
<protein>
    <submittedName>
        <fullName evidence="8">LytTr DNA-binding domain protein</fullName>
    </submittedName>
</protein>
<dbReference type="InterPro" id="IPR001789">
    <property type="entry name" value="Sig_transdc_resp-reg_receiver"/>
</dbReference>
<comment type="function">
    <text evidence="4">Required for high-level post-exponential phase expression of a series of secreted proteins.</text>
</comment>
<dbReference type="PROSITE" id="PS50110">
    <property type="entry name" value="RESPONSE_REGULATORY"/>
    <property type="match status" value="1"/>
</dbReference>
<evidence type="ECO:0000256" key="4">
    <source>
        <dbReference type="ARBA" id="ARBA00037164"/>
    </source>
</evidence>
<evidence type="ECO:0000256" key="1">
    <source>
        <dbReference type="ARBA" id="ARBA00022490"/>
    </source>
</evidence>
<dbReference type="eggNOG" id="COG3279">
    <property type="taxonomic scope" value="Bacteria"/>
</dbReference>
<dbReference type="Gene3D" id="2.40.50.1020">
    <property type="entry name" value="LytTr DNA-binding domain"/>
    <property type="match status" value="1"/>
</dbReference>
<dbReference type="GO" id="GO:0003677">
    <property type="term" value="F:DNA binding"/>
    <property type="evidence" value="ECO:0007669"/>
    <property type="project" value="UniProtKB-KW"/>
</dbReference>
<dbReference type="EMBL" id="AEUZ02000001">
    <property type="protein sequence ID" value="EHJ56590.1"/>
    <property type="molecule type" value="Genomic_DNA"/>
</dbReference>
<accession>G5KCT2</accession>
<keyword evidence="9" id="KW-1185">Reference proteome</keyword>
<keyword evidence="1" id="KW-0963">Cytoplasm</keyword>